<gene>
    <name evidence="2" type="ORF">TCIL3000_0_55650</name>
</gene>
<sequence length="136" mass="15282">MFRQARLAASRAAVLRCRALWAHIGIFPHVPIPLQLSRRTVFQSTLALRSAGSFELKISKWTLDSSVKEVLLEDCGGLNGMRLHDFLFEHFGETFGCPSVSMSVFMDDPSVCVSDEAVLRRITNSSAYREFVEELT</sequence>
<evidence type="ECO:0000259" key="1">
    <source>
        <dbReference type="Pfam" id="PF24466"/>
    </source>
</evidence>
<accession>F9WCK5</accession>
<dbReference type="EMBL" id="CAEQ01001735">
    <property type="protein sequence ID" value="CCD14999.1"/>
    <property type="molecule type" value="Genomic_DNA"/>
</dbReference>
<evidence type="ECO:0000313" key="3">
    <source>
        <dbReference type="Proteomes" id="UP000000702"/>
    </source>
</evidence>
<comment type="caution">
    <text evidence="2">The sequence shown here is derived from an EMBL/GenBank/DDBJ whole genome shotgun (WGS) entry which is preliminary data.</text>
</comment>
<reference evidence="3" key="1">
    <citation type="submission" date="2011-07" db="EMBL/GenBank/DDBJ databases">
        <title>Divergent evolution of antigenic variation in African trypanosomes.</title>
        <authorList>
            <person name="Jackson A.P."/>
            <person name="Berry A."/>
            <person name="Allison H.C."/>
            <person name="Burton P."/>
            <person name="Anderson J."/>
            <person name="Aslett M."/>
            <person name="Brown R."/>
            <person name="Corton N."/>
            <person name="Harris D."/>
            <person name="Hauser H."/>
            <person name="Gamble J."/>
            <person name="Gilderthorp R."/>
            <person name="McQuillan J."/>
            <person name="Quail M.A."/>
            <person name="Sanders M."/>
            <person name="Van Tonder A."/>
            <person name="Ginger M.L."/>
            <person name="Donelson J.E."/>
            <person name="Field M.C."/>
            <person name="Barry J.D."/>
            <person name="Berriman M."/>
            <person name="Hertz-Fowler C."/>
        </authorList>
    </citation>
    <scope>NUCLEOTIDE SEQUENCE [LARGE SCALE GENOMIC DNA]</scope>
    <source>
        <strain evidence="3">IL3000</strain>
    </source>
</reference>
<dbReference type="Pfam" id="PF24466">
    <property type="entry name" value="DUF7578"/>
    <property type="match status" value="1"/>
</dbReference>
<proteinExistence type="predicted"/>
<protein>
    <submittedName>
        <fullName evidence="2">WGS project CAEQ00000000 data, annotated contig 2243</fullName>
    </submittedName>
</protein>
<dbReference type="VEuPathDB" id="TriTrypDB:TcIL3000_0_55650"/>
<keyword evidence="3" id="KW-1185">Reference proteome</keyword>
<dbReference type="AlphaFoldDB" id="F9WCK5"/>
<organism evidence="2 3">
    <name type="scientific">Trypanosoma congolense (strain IL3000)</name>
    <dbReference type="NCBI Taxonomy" id="1068625"/>
    <lineage>
        <taxon>Eukaryota</taxon>
        <taxon>Discoba</taxon>
        <taxon>Euglenozoa</taxon>
        <taxon>Kinetoplastea</taxon>
        <taxon>Metakinetoplastina</taxon>
        <taxon>Trypanosomatida</taxon>
        <taxon>Trypanosomatidae</taxon>
        <taxon>Trypanosoma</taxon>
        <taxon>Nannomonas</taxon>
    </lineage>
</organism>
<feature type="domain" description="DUF7578" evidence="1">
    <location>
        <begin position="78"/>
        <end position="134"/>
    </location>
</feature>
<evidence type="ECO:0000313" key="2">
    <source>
        <dbReference type="EMBL" id="CCD14999.1"/>
    </source>
</evidence>
<dbReference type="Proteomes" id="UP000000702">
    <property type="component" value="Unassembled WGS sequence"/>
</dbReference>
<reference evidence="2 3" key="2">
    <citation type="journal article" date="2012" name="Proc. Natl. Acad. Sci. U.S.A.">
        <title>Antigenic diversity is generated by distinct evolutionary mechanisms in African trypanosome species.</title>
        <authorList>
            <person name="Jackson A.P."/>
            <person name="Berry A."/>
            <person name="Aslett M."/>
            <person name="Allison H.C."/>
            <person name="Burton P."/>
            <person name="Vavrova-Anderson J."/>
            <person name="Brown R."/>
            <person name="Browne H."/>
            <person name="Corton N."/>
            <person name="Hauser H."/>
            <person name="Gamble J."/>
            <person name="Gilderthorp R."/>
            <person name="Marcello L."/>
            <person name="McQuillan J."/>
            <person name="Otto T.D."/>
            <person name="Quail M.A."/>
            <person name="Sanders M.J."/>
            <person name="van Tonder A."/>
            <person name="Ginger M.L."/>
            <person name="Field M.C."/>
            <person name="Barry J.D."/>
            <person name="Hertz-Fowler C."/>
            <person name="Berriman M."/>
        </authorList>
    </citation>
    <scope>NUCLEOTIDE SEQUENCE [LARGE SCALE GENOMIC DNA]</scope>
    <source>
        <strain evidence="2 3">IL3000</strain>
    </source>
</reference>
<dbReference type="InterPro" id="IPR056000">
    <property type="entry name" value="DUF7578"/>
</dbReference>
<feature type="non-terminal residue" evidence="2">
    <location>
        <position position="136"/>
    </location>
</feature>
<name>F9WCK5_TRYCI</name>